<reference evidence="1" key="1">
    <citation type="submission" date="2018-05" db="EMBL/GenBank/DDBJ databases">
        <authorList>
            <person name="Lanie J.A."/>
            <person name="Ng W.-L."/>
            <person name="Kazmierczak K.M."/>
            <person name="Andrzejewski T.M."/>
            <person name="Davidsen T.M."/>
            <person name="Wayne K.J."/>
            <person name="Tettelin H."/>
            <person name="Glass J.I."/>
            <person name="Rusch D."/>
            <person name="Podicherti R."/>
            <person name="Tsui H.-C.T."/>
            <person name="Winkler M.E."/>
        </authorList>
    </citation>
    <scope>NUCLEOTIDE SEQUENCE</scope>
</reference>
<name>A0A382KBD0_9ZZZZ</name>
<proteinExistence type="predicted"/>
<accession>A0A382KBD0</accession>
<dbReference type="AlphaFoldDB" id="A0A382KBD0"/>
<dbReference type="EMBL" id="UINC01079061">
    <property type="protein sequence ID" value="SVC20712.1"/>
    <property type="molecule type" value="Genomic_DNA"/>
</dbReference>
<gene>
    <name evidence="1" type="ORF">METZ01_LOCUS273566</name>
</gene>
<evidence type="ECO:0000313" key="1">
    <source>
        <dbReference type="EMBL" id="SVC20712.1"/>
    </source>
</evidence>
<organism evidence="1">
    <name type="scientific">marine metagenome</name>
    <dbReference type="NCBI Taxonomy" id="408172"/>
    <lineage>
        <taxon>unclassified sequences</taxon>
        <taxon>metagenomes</taxon>
        <taxon>ecological metagenomes</taxon>
    </lineage>
</organism>
<protein>
    <submittedName>
        <fullName evidence="1">Uncharacterized protein</fullName>
    </submittedName>
</protein>
<sequence>MTHSPDDIRAYTEFMSLVIELTAVIVTAQQGL</sequence>